<dbReference type="Gene3D" id="3.90.226.10">
    <property type="entry name" value="2-enoyl-CoA Hydratase, Chain A, domain 1"/>
    <property type="match status" value="1"/>
</dbReference>
<evidence type="ECO:0000256" key="2">
    <source>
        <dbReference type="RuleBase" id="RU003707"/>
    </source>
</evidence>
<sequence>MTVETTIAEGVATVTLNQPNKRNAISLAMREQLWTTFENLAEIDAVRAVVLTGAGEHFCAGVDVTEMGERSPATSMMRMRKLHRVARAIAGLNKPVIAAVDGVCVGAGWSYALACDMVVCTDRARFAQIFRNIGLTPDAGAAWLLSRQIGMMRAKEIVYSGRMVHADEALALGLVLERVSPDQLAERTQALAASFAASPTLALGMAKRQFGIASASSFDQFLEAEFAMQPVMSQTEDHREGVDAFREKRPPMFGGR</sequence>
<dbReference type="PROSITE" id="PS00166">
    <property type="entry name" value="ENOYL_COA_HYDRATASE"/>
    <property type="match status" value="1"/>
</dbReference>
<protein>
    <recommendedName>
        <fullName evidence="5">Enoyl-CoA hydratase</fullName>
    </recommendedName>
</protein>
<evidence type="ECO:0000313" key="4">
    <source>
        <dbReference type="Proteomes" id="UP000015527"/>
    </source>
</evidence>
<proteinExistence type="inferred from homology"/>
<evidence type="ECO:0000256" key="1">
    <source>
        <dbReference type="ARBA" id="ARBA00005254"/>
    </source>
</evidence>
<dbReference type="Pfam" id="PF00378">
    <property type="entry name" value="ECH_1"/>
    <property type="match status" value="1"/>
</dbReference>
<gene>
    <name evidence="3" type="ORF">L284_12915</name>
</gene>
<dbReference type="EMBL" id="ATHL01000082">
    <property type="protein sequence ID" value="EQB14290.1"/>
    <property type="molecule type" value="Genomic_DNA"/>
</dbReference>
<dbReference type="Gene3D" id="1.10.12.10">
    <property type="entry name" value="Lyase 2-enoyl-coa Hydratase, Chain A, domain 2"/>
    <property type="match status" value="1"/>
</dbReference>
<dbReference type="InterPro" id="IPR001753">
    <property type="entry name" value="Enoyl-CoA_hydra/iso"/>
</dbReference>
<dbReference type="PANTHER" id="PTHR43459:SF1">
    <property type="entry name" value="EG:BACN32G11.4 PROTEIN"/>
    <property type="match status" value="1"/>
</dbReference>
<dbReference type="InterPro" id="IPR029045">
    <property type="entry name" value="ClpP/crotonase-like_dom_sf"/>
</dbReference>
<dbReference type="PANTHER" id="PTHR43459">
    <property type="entry name" value="ENOYL-COA HYDRATASE"/>
    <property type="match status" value="1"/>
</dbReference>
<dbReference type="InterPro" id="IPR014748">
    <property type="entry name" value="Enoyl-CoA_hydra_C"/>
</dbReference>
<dbReference type="Proteomes" id="UP000015527">
    <property type="component" value="Unassembled WGS sequence"/>
</dbReference>
<dbReference type="AlphaFoldDB" id="T0IR31"/>
<organism evidence="3 4">
    <name type="scientific">Novosphingobium lindaniclasticum LE124</name>
    <dbReference type="NCBI Taxonomy" id="1096930"/>
    <lineage>
        <taxon>Bacteria</taxon>
        <taxon>Pseudomonadati</taxon>
        <taxon>Pseudomonadota</taxon>
        <taxon>Alphaproteobacteria</taxon>
        <taxon>Sphingomonadales</taxon>
        <taxon>Sphingomonadaceae</taxon>
        <taxon>Novosphingobium</taxon>
    </lineage>
</organism>
<reference evidence="3 4" key="1">
    <citation type="journal article" date="2013" name="Genome Announc.">
        <title>Genome Sequence of Novosphingobium lindaniclasticum LE124T, Isolated from a Hexachlorocyclohexane Dumpsite.</title>
        <authorList>
            <person name="Saxena A."/>
            <person name="Nayyar N."/>
            <person name="Sangwan N."/>
            <person name="Kumari R."/>
            <person name="Khurana J.P."/>
            <person name="Lal R."/>
        </authorList>
    </citation>
    <scope>NUCLEOTIDE SEQUENCE [LARGE SCALE GENOMIC DNA]</scope>
    <source>
        <strain evidence="3 4">LE124</strain>
    </source>
</reference>
<dbReference type="eggNOG" id="COG1024">
    <property type="taxonomic scope" value="Bacteria"/>
</dbReference>
<keyword evidence="4" id="KW-1185">Reference proteome</keyword>
<dbReference type="PATRIC" id="fig|1096930.3.peg.2575"/>
<dbReference type="InterPro" id="IPR018376">
    <property type="entry name" value="Enoyl-CoA_hyd/isom_CS"/>
</dbReference>
<accession>T0IR31</accession>
<dbReference type="RefSeq" id="WP_021234415.1">
    <property type="nucleotide sequence ID" value="NZ_ATHL01000082.1"/>
</dbReference>
<dbReference type="GO" id="GO:0003824">
    <property type="term" value="F:catalytic activity"/>
    <property type="evidence" value="ECO:0007669"/>
    <property type="project" value="InterPro"/>
</dbReference>
<comment type="caution">
    <text evidence="3">The sequence shown here is derived from an EMBL/GenBank/DDBJ whole genome shotgun (WGS) entry which is preliminary data.</text>
</comment>
<comment type="similarity">
    <text evidence="1 2">Belongs to the enoyl-CoA hydratase/isomerase family.</text>
</comment>
<evidence type="ECO:0000313" key="3">
    <source>
        <dbReference type="EMBL" id="EQB14290.1"/>
    </source>
</evidence>
<name>T0IR31_9SPHN</name>
<dbReference type="SUPFAM" id="SSF52096">
    <property type="entry name" value="ClpP/crotonase"/>
    <property type="match status" value="1"/>
</dbReference>
<evidence type="ECO:0008006" key="5">
    <source>
        <dbReference type="Google" id="ProtNLM"/>
    </source>
</evidence>
<dbReference type="OrthoDB" id="9802898at2"/>
<dbReference type="CDD" id="cd06558">
    <property type="entry name" value="crotonase-like"/>
    <property type="match status" value="1"/>
</dbReference>